<evidence type="ECO:0000256" key="4">
    <source>
        <dbReference type="ARBA" id="ARBA00022989"/>
    </source>
</evidence>
<dbReference type="PANTHER" id="PTHR13800:SF12">
    <property type="entry name" value="TRANSIENT RECEPTOR POTENTIAL CATION CHANNEL SUBFAMILY M MEMBER-LIKE 2"/>
    <property type="match status" value="1"/>
</dbReference>
<evidence type="ECO:0000256" key="3">
    <source>
        <dbReference type="ARBA" id="ARBA00022692"/>
    </source>
</evidence>
<keyword evidence="4 9" id="KW-1133">Transmembrane helix</keyword>
<evidence type="ECO:0000256" key="6">
    <source>
        <dbReference type="ARBA" id="ARBA00023136"/>
    </source>
</evidence>
<evidence type="ECO:0000256" key="8">
    <source>
        <dbReference type="SAM" id="Coils"/>
    </source>
</evidence>
<dbReference type="Pfam" id="PF18139">
    <property type="entry name" value="LSDAT_euk"/>
    <property type="match status" value="2"/>
</dbReference>
<feature type="transmembrane region" description="Helical" evidence="9">
    <location>
        <begin position="1199"/>
        <end position="1222"/>
    </location>
</feature>
<dbReference type="EMBL" id="REGN01005765">
    <property type="protein sequence ID" value="RNA12091.1"/>
    <property type="molecule type" value="Genomic_DNA"/>
</dbReference>
<feature type="transmembrane region" description="Helical" evidence="9">
    <location>
        <begin position="1272"/>
        <end position="1297"/>
    </location>
</feature>
<dbReference type="InterPro" id="IPR005821">
    <property type="entry name" value="Ion_trans_dom"/>
</dbReference>
<name>A0A3M7QM14_BRAPC</name>
<keyword evidence="3 9" id="KW-0812">Transmembrane</keyword>
<feature type="domain" description="TRPM-like" evidence="12">
    <location>
        <begin position="582"/>
        <end position="838"/>
    </location>
</feature>
<feature type="transmembrane region" description="Helical" evidence="9">
    <location>
        <begin position="1015"/>
        <end position="1034"/>
    </location>
</feature>
<dbReference type="Pfam" id="PF00520">
    <property type="entry name" value="Ion_trans"/>
    <property type="match status" value="1"/>
</dbReference>
<comment type="caution">
    <text evidence="13">The sequence shown here is derived from an EMBL/GenBank/DDBJ whole genome shotgun (WGS) entry which is preliminary data.</text>
</comment>
<evidence type="ECO:0000313" key="14">
    <source>
        <dbReference type="Proteomes" id="UP000276133"/>
    </source>
</evidence>
<organism evidence="13 14">
    <name type="scientific">Brachionus plicatilis</name>
    <name type="common">Marine rotifer</name>
    <name type="synonym">Brachionus muelleri</name>
    <dbReference type="NCBI Taxonomy" id="10195"/>
    <lineage>
        <taxon>Eukaryota</taxon>
        <taxon>Metazoa</taxon>
        <taxon>Spiralia</taxon>
        <taxon>Gnathifera</taxon>
        <taxon>Rotifera</taxon>
        <taxon>Eurotatoria</taxon>
        <taxon>Monogononta</taxon>
        <taxon>Pseudotrocha</taxon>
        <taxon>Ploima</taxon>
        <taxon>Brachionidae</taxon>
        <taxon>Brachionus</taxon>
    </lineage>
</organism>
<keyword evidence="7" id="KW-0407">Ion channel</keyword>
<feature type="transmembrane region" description="Helical" evidence="9">
    <location>
        <begin position="1086"/>
        <end position="1107"/>
    </location>
</feature>
<gene>
    <name evidence="13" type="ORF">BpHYR1_035669</name>
</gene>
<keyword evidence="6 9" id="KW-0472">Membrane</keyword>
<keyword evidence="8" id="KW-0175">Coiled coil</keyword>
<dbReference type="InterPro" id="IPR041491">
    <property type="entry name" value="TRPM_SLOG"/>
</dbReference>
<evidence type="ECO:0000259" key="10">
    <source>
        <dbReference type="Pfam" id="PF00520"/>
    </source>
</evidence>
<dbReference type="InterPro" id="IPR050927">
    <property type="entry name" value="TRPM"/>
</dbReference>
<dbReference type="STRING" id="10195.A0A3M7QM14"/>
<dbReference type="Pfam" id="PF25508">
    <property type="entry name" value="TRPM2"/>
    <property type="match status" value="1"/>
</dbReference>
<comment type="subcellular location">
    <subcellularLocation>
        <location evidence="1">Membrane</location>
        <topology evidence="1">Multi-pass membrane protein</topology>
    </subcellularLocation>
</comment>
<evidence type="ECO:0000256" key="1">
    <source>
        <dbReference type="ARBA" id="ARBA00004141"/>
    </source>
</evidence>
<feature type="domain" description="Ion transport" evidence="10">
    <location>
        <begin position="1046"/>
        <end position="1308"/>
    </location>
</feature>
<evidence type="ECO:0000256" key="2">
    <source>
        <dbReference type="ARBA" id="ARBA00022448"/>
    </source>
</evidence>
<dbReference type="OrthoDB" id="310870at2759"/>
<evidence type="ECO:0000259" key="12">
    <source>
        <dbReference type="Pfam" id="PF25508"/>
    </source>
</evidence>
<feature type="domain" description="TRPM SLOG" evidence="11">
    <location>
        <begin position="340"/>
        <end position="493"/>
    </location>
</feature>
<feature type="transmembrane region" description="Helical" evidence="9">
    <location>
        <begin position="1128"/>
        <end position="1149"/>
    </location>
</feature>
<keyword evidence="14" id="KW-1185">Reference proteome</keyword>
<evidence type="ECO:0000313" key="13">
    <source>
        <dbReference type="EMBL" id="RNA12091.1"/>
    </source>
</evidence>
<feature type="transmembrane region" description="Helical" evidence="9">
    <location>
        <begin position="1155"/>
        <end position="1178"/>
    </location>
</feature>
<feature type="coiled-coil region" evidence="8">
    <location>
        <begin position="761"/>
        <end position="788"/>
    </location>
</feature>
<dbReference type="GO" id="GO:0099604">
    <property type="term" value="F:ligand-gated calcium channel activity"/>
    <property type="evidence" value="ECO:0007669"/>
    <property type="project" value="TreeGrafter"/>
</dbReference>
<keyword evidence="2" id="KW-0813">Transport</keyword>
<sequence length="1458" mass="169083">MPITDLNNNENFNDLSNCFENEYYNIIPRRRKIDEKYADSQVNKLNLSQSTSNTMVLINNKSKDMTDKNKSSNEIQILDRSIKGALTLETKIDIGQMRNSMKFLDSQTENCDTNGLLNHPKYAQYFKKRVCNRFVRDPNTKLCLGCQYKIDEGSHKYEANEWNYRACSELSPTDAYGKLTFPGSHSKTASYIRVQNETKTKDMIQYMYSPEGWNLQRPQLILSVTGGAQKFTIPNRMKKAFKRGLIKAAASTGAWIITGGTNTGVMRLVGEAVADEFHTCNLTVLGIATWGKIAFREEMIKKNIRNINTTLNLDEINKESQQVRDNGTIYKKVPLFYAQQETDSSENKKGLPKNTDVLLDANHTHFILVDDGSNGRFGVEIEFRAHLEAELRKGRSLKYYESKRNTNKKLNCLSNAASQYSEDDEESDEEDCKNESVPMILIVVQGGPNTLITVEQSLKQTVPVLVLADSKGCADLIANACSIVKPQESHFEKLIIDSAMFDIFKGKPEYNIKIKEAIERLKYIISKLSDNLINIFRLDSEEGGSDIELTILRAFLNSRKNKYYENLKLALQWNRSDIAKTDIFTGEEEFKSYQLSFLMEMALVQNKPKFVELLLENGLNLKSFLTVRRLYFLYNSQKVHSDAKKVPLFQLYKKKYSPDHSSCLITFKGLLRFLKDFLFEDFEPAFLPLDLDYNQMERFLDFANKRESSDFDAKDSTVEFNFGKNEVLYPEQNLFLWALLLNRIEIAILFWQIGEHQICSALFASNLLKSMSRRLSDLEKEIRQQADDFEEMAIGVLNIFDATTDDLINGVILLRKIPFYNLDCLQMAVEADCQKFVALSSVQNLLTDIWYGKLTQKSGIKASIKFTVSCFSLGILAPFLLFERREKLTNLSDRESTLKKLATYNKKKNITDLLVFGNRINLLRGYLTNNEINMDKKEANLLPKFCANEETSSSSDEETSDELFDGQMAKFDDINKVEYRSIKRLRKSDRKKKKPILVTYWDRFKHFVKSPRVHFVYDAFCFSLFLLLFSYMILCEFTYYENVELEVPVTKFNSTVSSNISNMSKVHTPEPIYEKKIIKEIKKPSFIEYVLIYWMIAFMAEEARQYFFGDAETKILKNKLLHYFANNWNYLDISGCLVFYIGMSLRFISLNSSETMFIAARIILCIDLCIWYLRLLHISVVFKSLGPKLVMIQKMVRDLMFFISIIAIFVCVFGVTTQATLYPGNELNLSLLRSVLNKAYWPIYGEMKILEEIEECPSDDPSVLCPETSGIAFSYVALMVYMIIANVLLINLLIAMFSSTFEDVQDKTDEIWKFQRYRLVFEFYDSPIFPPPLNFLAYFISFIQYVKNRKKIKEKYEIEKSEHSVKDDVDILLDRERKYAEEYIRKEKFRLRETTESRLKWNIEKLETLEQKLNEVIETRFKESNQLCVAINWIMGELDPDKKKAPFIQNVNSGRMLK</sequence>
<evidence type="ECO:0000256" key="9">
    <source>
        <dbReference type="SAM" id="Phobius"/>
    </source>
</evidence>
<proteinExistence type="predicted"/>
<evidence type="ECO:0000259" key="11">
    <source>
        <dbReference type="Pfam" id="PF18139"/>
    </source>
</evidence>
<feature type="domain" description="TRPM SLOG" evidence="11">
    <location>
        <begin position="189"/>
        <end position="311"/>
    </location>
</feature>
<evidence type="ECO:0000256" key="5">
    <source>
        <dbReference type="ARBA" id="ARBA00023065"/>
    </source>
</evidence>
<keyword evidence="5" id="KW-0406">Ion transport</keyword>
<dbReference type="Proteomes" id="UP000276133">
    <property type="component" value="Unassembled WGS sequence"/>
</dbReference>
<evidence type="ECO:0000256" key="7">
    <source>
        <dbReference type="ARBA" id="ARBA00023303"/>
    </source>
</evidence>
<protein>
    <submittedName>
        <fullName evidence="13">Transient receptor potential cation channel trpm isoform X1</fullName>
    </submittedName>
</protein>
<dbReference type="PANTHER" id="PTHR13800">
    <property type="entry name" value="TRANSIENT RECEPTOR POTENTIAL CATION CHANNEL, SUBFAMILY M, MEMBER 6"/>
    <property type="match status" value="1"/>
</dbReference>
<accession>A0A3M7QM14</accession>
<dbReference type="GO" id="GO:0005886">
    <property type="term" value="C:plasma membrane"/>
    <property type="evidence" value="ECO:0007669"/>
    <property type="project" value="TreeGrafter"/>
</dbReference>
<reference evidence="13 14" key="1">
    <citation type="journal article" date="2018" name="Sci. Rep.">
        <title>Genomic signatures of local adaptation to the degree of environmental predictability in rotifers.</title>
        <authorList>
            <person name="Franch-Gras L."/>
            <person name="Hahn C."/>
            <person name="Garcia-Roger E.M."/>
            <person name="Carmona M.J."/>
            <person name="Serra M."/>
            <person name="Gomez A."/>
        </authorList>
    </citation>
    <scope>NUCLEOTIDE SEQUENCE [LARGE SCALE GENOMIC DNA]</scope>
    <source>
        <strain evidence="13">HYR1</strain>
    </source>
</reference>
<dbReference type="InterPro" id="IPR057366">
    <property type="entry name" value="TRPM-like"/>
</dbReference>
<keyword evidence="13" id="KW-0675">Receptor</keyword>